<evidence type="ECO:0000313" key="2">
    <source>
        <dbReference type="EMBL" id="RLV73445.1"/>
    </source>
</evidence>
<evidence type="ECO:0000256" key="1">
    <source>
        <dbReference type="SAM" id="MobiDB-lite"/>
    </source>
</evidence>
<organism evidence="2 3">
    <name type="scientific">Streptomyces rapamycinicus (strain ATCC 29253 / DSM 41530 / NRRL 5491 / AYB-994)</name>
    <name type="common">Streptomyces hygroscopicus (strain ATCC 29253)</name>
    <dbReference type="NCBI Taxonomy" id="1343740"/>
    <lineage>
        <taxon>Bacteria</taxon>
        <taxon>Bacillati</taxon>
        <taxon>Actinomycetota</taxon>
        <taxon>Actinomycetes</taxon>
        <taxon>Kitasatosporales</taxon>
        <taxon>Streptomycetaceae</taxon>
        <taxon>Streptomyces</taxon>
        <taxon>Streptomyces violaceusniger group</taxon>
    </lineage>
</organism>
<dbReference type="Proteomes" id="UP000281594">
    <property type="component" value="Unassembled WGS sequence"/>
</dbReference>
<gene>
    <name evidence="2" type="ORF">D3C57_129505</name>
</gene>
<name>A0A0A0NEC8_STRRN</name>
<dbReference type="AlphaFoldDB" id="A0A0A0NEC8"/>
<dbReference type="STRING" id="1343740.M271_14095"/>
<protein>
    <recommendedName>
        <fullName evidence="4">Tat pathway signal sequence domain protein</fullName>
    </recommendedName>
</protein>
<dbReference type="Gene3D" id="3.10.450.40">
    <property type="match status" value="1"/>
</dbReference>
<evidence type="ECO:0000313" key="3">
    <source>
        <dbReference type="Proteomes" id="UP000281594"/>
    </source>
</evidence>
<sequence length="272" mass="28807">MGEDVRKMMHRHLGKVVAGAAVAITATAVMVGVTLPGSASGEEGSGGGPQSSSAEQGQAARQQPGVVEEAPEQGKTGSGRDPLTDDEMKRAQSLAAGRDFRMSSEDVKGAKGPERLSTDLAELSPEEVGAADPPRRAEVTYYDYKDDTYVTKTVDLGNGKVTGTDTQRGVQPPPNRDEVMEAARLLMADQLGEGLKKDFKDATGKALTRPDQLTVTGFVYRAGEGSNPGPASVQDCGKHRCVRLFTRVVNGPWIDARQMVVDLSAHKVSKLA</sequence>
<dbReference type="KEGG" id="src:M271_14095"/>
<dbReference type="eggNOG" id="COG3733">
    <property type="taxonomic scope" value="Bacteria"/>
</dbReference>
<dbReference type="HOGENOM" id="CLU_092077_0_0_11"/>
<feature type="compositionally biased region" description="Basic and acidic residues" evidence="1">
    <location>
        <begin position="98"/>
        <end position="117"/>
    </location>
</feature>
<proteinExistence type="predicted"/>
<reference evidence="2 3" key="1">
    <citation type="journal article" date="2018" name="J. Biol. Chem.">
        <title>Discovery of the actinoplanic acid pathway in Streptomyces rapamycinicus reveals a genetically conserved synergism with rapamycin.</title>
        <authorList>
            <person name="Mrak P."/>
            <person name="Krastel P."/>
            <person name="Pivk Lukancic P."/>
            <person name="Tao J."/>
            <person name="Pistorius D."/>
            <person name="Moore C.M."/>
        </authorList>
    </citation>
    <scope>NUCLEOTIDE SEQUENCE [LARGE SCALE GENOMIC DNA]</scope>
    <source>
        <strain evidence="2 3">NRRL 5491</strain>
    </source>
</reference>
<evidence type="ECO:0008006" key="4">
    <source>
        <dbReference type="Google" id="ProtNLM"/>
    </source>
</evidence>
<comment type="caution">
    <text evidence="2">The sequence shown here is derived from an EMBL/GenBank/DDBJ whole genome shotgun (WGS) entry which is preliminary data.</text>
</comment>
<feature type="compositionally biased region" description="Low complexity" evidence="1">
    <location>
        <begin position="50"/>
        <end position="60"/>
    </location>
</feature>
<accession>A0A0A0NEC8</accession>
<dbReference type="EMBL" id="QYCY01000002">
    <property type="protein sequence ID" value="RLV73445.1"/>
    <property type="molecule type" value="Genomic_DNA"/>
</dbReference>
<feature type="region of interest" description="Disordered" evidence="1">
    <location>
        <begin position="38"/>
        <end position="117"/>
    </location>
</feature>